<dbReference type="PANTHER" id="PTHR10309:SF10">
    <property type="entry name" value="MANNOSE-6-PHOSPHATE ISOMERASE"/>
    <property type="match status" value="1"/>
</dbReference>
<organism evidence="2 3">
    <name type="scientific">Malus baccata</name>
    <name type="common">Siberian crab apple</name>
    <name type="synonym">Pyrus baccata</name>
    <dbReference type="NCBI Taxonomy" id="106549"/>
    <lineage>
        <taxon>Eukaryota</taxon>
        <taxon>Viridiplantae</taxon>
        <taxon>Streptophyta</taxon>
        <taxon>Embryophyta</taxon>
        <taxon>Tracheophyta</taxon>
        <taxon>Spermatophyta</taxon>
        <taxon>Magnoliopsida</taxon>
        <taxon>eudicotyledons</taxon>
        <taxon>Gunneridae</taxon>
        <taxon>Pentapetalae</taxon>
        <taxon>rosids</taxon>
        <taxon>fabids</taxon>
        <taxon>Rosales</taxon>
        <taxon>Rosaceae</taxon>
        <taxon>Amygdaloideae</taxon>
        <taxon>Maleae</taxon>
        <taxon>Malus</taxon>
    </lineage>
</organism>
<dbReference type="SUPFAM" id="SSF51182">
    <property type="entry name" value="RmlC-like cupins"/>
    <property type="match status" value="1"/>
</dbReference>
<proteinExistence type="predicted"/>
<evidence type="ECO:0000313" key="2">
    <source>
        <dbReference type="EMBL" id="TQD77605.1"/>
    </source>
</evidence>
<dbReference type="InterPro" id="IPR014710">
    <property type="entry name" value="RmlC-like_jellyroll"/>
</dbReference>
<dbReference type="InterPro" id="IPR011051">
    <property type="entry name" value="RmlC_Cupin_sf"/>
</dbReference>
<protein>
    <recommendedName>
        <fullName evidence="1">Phosphomannose isomerase type I catalytic domain-containing protein</fullName>
    </recommendedName>
</protein>
<dbReference type="GO" id="GO:0005829">
    <property type="term" value="C:cytosol"/>
    <property type="evidence" value="ECO:0007669"/>
    <property type="project" value="TreeGrafter"/>
</dbReference>
<dbReference type="GO" id="GO:0004476">
    <property type="term" value="F:mannose-6-phosphate isomerase activity"/>
    <property type="evidence" value="ECO:0007669"/>
    <property type="project" value="InterPro"/>
</dbReference>
<dbReference type="AlphaFoldDB" id="A0A540KTQ3"/>
<dbReference type="GO" id="GO:0009298">
    <property type="term" value="P:GDP-mannose biosynthetic process"/>
    <property type="evidence" value="ECO:0007669"/>
    <property type="project" value="UniProtKB-UniPathway"/>
</dbReference>
<feature type="domain" description="Phosphomannose isomerase type I catalytic" evidence="1">
    <location>
        <begin position="21"/>
        <end position="116"/>
    </location>
</feature>
<dbReference type="Gene3D" id="2.60.120.10">
    <property type="entry name" value="Jelly Rolls"/>
    <property type="match status" value="1"/>
</dbReference>
<evidence type="ECO:0000313" key="3">
    <source>
        <dbReference type="Proteomes" id="UP000315295"/>
    </source>
</evidence>
<dbReference type="EMBL" id="VIEB01000952">
    <property type="protein sequence ID" value="TQD77605.1"/>
    <property type="molecule type" value="Genomic_DNA"/>
</dbReference>
<dbReference type="PANTHER" id="PTHR10309">
    <property type="entry name" value="MANNOSE-6-PHOSPHATE ISOMERASE"/>
    <property type="match status" value="1"/>
</dbReference>
<accession>A0A540KTQ3</accession>
<dbReference type="Pfam" id="PF20511">
    <property type="entry name" value="PMI_typeI_cat"/>
    <property type="match status" value="1"/>
</dbReference>
<sequence>MEPTWDKSMKKKQKRSRFPVRLRCSVKNYDWGIVYHNSKVDRLFALNSESDIDPGKPYAKFWIGTHESGSSYADSGSEPLSLKAWISQDPSVLRDKVIEKWGVNLPFLFKVFSVRGRSGEKQSWFFLFAGFS</sequence>
<keyword evidence="3" id="KW-1185">Reference proteome</keyword>
<dbReference type="InterPro" id="IPR016305">
    <property type="entry name" value="Mannose-6-P_Isomerase"/>
</dbReference>
<dbReference type="InterPro" id="IPR046457">
    <property type="entry name" value="PMI_typeI_cat"/>
</dbReference>
<gene>
    <name evidence="2" type="ORF">C1H46_036877</name>
</gene>
<comment type="caution">
    <text evidence="2">The sequence shown here is derived from an EMBL/GenBank/DDBJ whole genome shotgun (WGS) entry which is preliminary data.</text>
</comment>
<dbReference type="UniPathway" id="UPA00126">
    <property type="reaction ID" value="UER00423"/>
</dbReference>
<dbReference type="STRING" id="106549.A0A540KTQ3"/>
<dbReference type="Proteomes" id="UP000315295">
    <property type="component" value="Unassembled WGS sequence"/>
</dbReference>
<evidence type="ECO:0000259" key="1">
    <source>
        <dbReference type="Pfam" id="PF20511"/>
    </source>
</evidence>
<dbReference type="GO" id="GO:0008270">
    <property type="term" value="F:zinc ion binding"/>
    <property type="evidence" value="ECO:0007669"/>
    <property type="project" value="InterPro"/>
</dbReference>
<reference evidence="2 3" key="1">
    <citation type="journal article" date="2019" name="G3 (Bethesda)">
        <title>Sequencing of a Wild Apple (Malus baccata) Genome Unravels the Differences Between Cultivated and Wild Apple Species Regarding Disease Resistance and Cold Tolerance.</title>
        <authorList>
            <person name="Chen X."/>
        </authorList>
    </citation>
    <scope>NUCLEOTIDE SEQUENCE [LARGE SCALE GENOMIC DNA]</scope>
    <source>
        <strain evidence="3">cv. Shandingzi</strain>
        <tissue evidence="2">Leaves</tissue>
    </source>
</reference>
<dbReference type="PRINTS" id="PR00714">
    <property type="entry name" value="MAN6PISMRASE"/>
</dbReference>
<name>A0A540KTQ3_MALBA</name>